<organism evidence="2 4">
    <name type="scientific">Rotaria sordida</name>
    <dbReference type="NCBI Taxonomy" id="392033"/>
    <lineage>
        <taxon>Eukaryota</taxon>
        <taxon>Metazoa</taxon>
        <taxon>Spiralia</taxon>
        <taxon>Gnathifera</taxon>
        <taxon>Rotifera</taxon>
        <taxon>Eurotatoria</taxon>
        <taxon>Bdelloidea</taxon>
        <taxon>Philodinida</taxon>
        <taxon>Philodinidae</taxon>
        <taxon>Rotaria</taxon>
    </lineage>
</organism>
<dbReference type="AlphaFoldDB" id="A0A814HV02"/>
<dbReference type="Proteomes" id="UP000663836">
    <property type="component" value="Unassembled WGS sequence"/>
</dbReference>
<comment type="caution">
    <text evidence="2">The sequence shown here is derived from an EMBL/GenBank/DDBJ whole genome shotgun (WGS) entry which is preliminary data.</text>
</comment>
<dbReference type="EMBL" id="CAJOBD010001503">
    <property type="protein sequence ID" value="CAF3806096.1"/>
    <property type="molecule type" value="Genomic_DNA"/>
</dbReference>
<accession>A0A814HV02</accession>
<feature type="compositionally biased region" description="Low complexity" evidence="1">
    <location>
        <begin position="145"/>
        <end position="156"/>
    </location>
</feature>
<gene>
    <name evidence="3" type="ORF">JBS370_LOCUS15586</name>
    <name evidence="2" type="ORF">ZHD862_LOCUS13160</name>
</gene>
<evidence type="ECO:0000313" key="4">
    <source>
        <dbReference type="Proteomes" id="UP000663864"/>
    </source>
</evidence>
<proteinExistence type="predicted"/>
<name>A0A814HV02_9BILA</name>
<protein>
    <submittedName>
        <fullName evidence="2">Uncharacterized protein</fullName>
    </submittedName>
</protein>
<sequence>MPTTTSIQKRARKSIAPIRPQIVPQSSSSSTNTSIDGTVCHLCGYLGRTRLISIEKNGYSFLRNLPPAPGALPINDSTHHVRACYLCALLLDKQRELNHTTNNFFFKGFFRSTGSCHTNIGLSTKIISNSIDEKEQSLDKESSIEETPSSSSSQSIAIIETDKSIEQQSRSIPPPLRKTTTTTNNNSLDFHIFDEMSSLDSYLTTIRTRFLSDYTSLISSTKQNAYDSCHLCLSIKPHGTLYTIFKNQFEFLLSTQIDICTLCYYNLIDQYKKQIKNFRRPRPQCFICRCRLNFIDWEIKLLETEYFPFLLTLYNDKYLHEQLYDNQRLALSCDQCFYRLLFQYIDQQRQNIPIQQRTYSWQCTYSYENEHYLDTNDFFYTSLSSK</sequence>
<evidence type="ECO:0000313" key="2">
    <source>
        <dbReference type="EMBL" id="CAF1013557.1"/>
    </source>
</evidence>
<reference evidence="2" key="1">
    <citation type="submission" date="2021-02" db="EMBL/GenBank/DDBJ databases">
        <authorList>
            <person name="Nowell W R."/>
        </authorList>
    </citation>
    <scope>NUCLEOTIDE SEQUENCE</scope>
</reference>
<evidence type="ECO:0000313" key="3">
    <source>
        <dbReference type="EMBL" id="CAF3806096.1"/>
    </source>
</evidence>
<feature type="region of interest" description="Disordered" evidence="1">
    <location>
        <begin position="137"/>
        <end position="156"/>
    </location>
</feature>
<dbReference type="Proteomes" id="UP000663864">
    <property type="component" value="Unassembled WGS sequence"/>
</dbReference>
<dbReference type="EMBL" id="CAJNOT010000533">
    <property type="protein sequence ID" value="CAF1013557.1"/>
    <property type="molecule type" value="Genomic_DNA"/>
</dbReference>
<evidence type="ECO:0000256" key="1">
    <source>
        <dbReference type="SAM" id="MobiDB-lite"/>
    </source>
</evidence>